<evidence type="ECO:0000256" key="4">
    <source>
        <dbReference type="ARBA" id="ARBA00022618"/>
    </source>
</evidence>
<dbReference type="Pfam" id="PF01580">
    <property type="entry name" value="FtsK_SpoIIIE"/>
    <property type="match status" value="1"/>
</dbReference>
<feature type="binding site" evidence="13">
    <location>
        <begin position="523"/>
        <end position="530"/>
    </location>
    <ligand>
        <name>ATP</name>
        <dbReference type="ChEBI" id="CHEBI:30616"/>
    </ligand>
</feature>
<feature type="region of interest" description="Disordered" evidence="14">
    <location>
        <begin position="206"/>
        <end position="362"/>
    </location>
</feature>
<dbReference type="GO" id="GO:0003677">
    <property type="term" value="F:DNA binding"/>
    <property type="evidence" value="ECO:0007669"/>
    <property type="project" value="UniProtKB-KW"/>
</dbReference>
<keyword evidence="18" id="KW-1185">Reference proteome</keyword>
<feature type="compositionally biased region" description="Low complexity" evidence="14">
    <location>
        <begin position="269"/>
        <end position="288"/>
    </location>
</feature>
<evidence type="ECO:0000256" key="6">
    <source>
        <dbReference type="ARBA" id="ARBA00022741"/>
    </source>
</evidence>
<keyword evidence="4 17" id="KW-0132">Cell division</keyword>
<keyword evidence="8 13" id="KW-0067">ATP-binding</keyword>
<dbReference type="STRING" id="927083.DB32_007505"/>
<evidence type="ECO:0000313" key="18">
    <source>
        <dbReference type="Proteomes" id="UP000034883"/>
    </source>
</evidence>
<dbReference type="KEGG" id="samy:DB32_007505"/>
<evidence type="ECO:0000256" key="10">
    <source>
        <dbReference type="ARBA" id="ARBA00023125"/>
    </source>
</evidence>
<evidence type="ECO:0000256" key="14">
    <source>
        <dbReference type="SAM" id="MobiDB-lite"/>
    </source>
</evidence>
<evidence type="ECO:0000256" key="15">
    <source>
        <dbReference type="SAM" id="Phobius"/>
    </source>
</evidence>
<dbReference type="Pfam" id="PF09397">
    <property type="entry name" value="FtsK_gamma"/>
    <property type="match status" value="1"/>
</dbReference>
<keyword evidence="5 15" id="KW-0812">Transmembrane</keyword>
<dbReference type="GO" id="GO:0005524">
    <property type="term" value="F:ATP binding"/>
    <property type="evidence" value="ECO:0007669"/>
    <property type="project" value="UniProtKB-UniRule"/>
</dbReference>
<protein>
    <submittedName>
        <fullName evidence="17">Cell division protein FtsK</fullName>
    </submittedName>
</protein>
<dbReference type="Proteomes" id="UP000034883">
    <property type="component" value="Chromosome"/>
</dbReference>
<comment type="subcellular location">
    <subcellularLocation>
        <location evidence="1">Cell membrane</location>
        <topology evidence="1">Multi-pass membrane protein</topology>
    </subcellularLocation>
</comment>
<evidence type="ECO:0000256" key="11">
    <source>
        <dbReference type="ARBA" id="ARBA00023136"/>
    </source>
</evidence>
<keyword evidence="9 15" id="KW-1133">Transmembrane helix</keyword>
<name>A0A0F6W8R3_9BACT</name>
<keyword evidence="10" id="KW-0238">DNA-binding</keyword>
<accession>A0A0F6W8R3</accession>
<feature type="compositionally biased region" description="Basic and acidic residues" evidence="14">
    <location>
        <begin position="349"/>
        <end position="362"/>
    </location>
</feature>
<keyword evidence="11 15" id="KW-0472">Membrane</keyword>
<dbReference type="GO" id="GO:0007059">
    <property type="term" value="P:chromosome segregation"/>
    <property type="evidence" value="ECO:0007669"/>
    <property type="project" value="UniProtKB-KW"/>
</dbReference>
<dbReference type="Gene3D" id="3.40.50.300">
    <property type="entry name" value="P-loop containing nucleotide triphosphate hydrolases"/>
    <property type="match status" value="1"/>
</dbReference>
<evidence type="ECO:0000256" key="2">
    <source>
        <dbReference type="ARBA" id="ARBA00006474"/>
    </source>
</evidence>
<dbReference type="Gene3D" id="3.30.980.40">
    <property type="match status" value="1"/>
</dbReference>
<feature type="transmembrane region" description="Helical" evidence="15">
    <location>
        <begin position="136"/>
        <end position="160"/>
    </location>
</feature>
<evidence type="ECO:0000256" key="13">
    <source>
        <dbReference type="PROSITE-ProRule" id="PRU00289"/>
    </source>
</evidence>
<feature type="domain" description="FtsK" evidence="16">
    <location>
        <begin position="506"/>
        <end position="738"/>
    </location>
</feature>
<evidence type="ECO:0000256" key="8">
    <source>
        <dbReference type="ARBA" id="ARBA00022840"/>
    </source>
</evidence>
<dbReference type="AlphaFoldDB" id="A0A0F6W8R3"/>
<dbReference type="InterPro" id="IPR036388">
    <property type="entry name" value="WH-like_DNA-bd_sf"/>
</dbReference>
<dbReference type="InterPro" id="IPR041027">
    <property type="entry name" value="FtsK_alpha"/>
</dbReference>
<proteinExistence type="inferred from homology"/>
<reference evidence="17 18" key="1">
    <citation type="submission" date="2015-03" db="EMBL/GenBank/DDBJ databases">
        <title>Genome assembly of Sandaracinus amylolyticus DSM 53668.</title>
        <authorList>
            <person name="Sharma G."/>
            <person name="Subramanian S."/>
        </authorList>
    </citation>
    <scope>NUCLEOTIDE SEQUENCE [LARGE SCALE GENOMIC DNA]</scope>
    <source>
        <strain evidence="17 18">DSM 53668</strain>
    </source>
</reference>
<dbReference type="InterPro" id="IPR027417">
    <property type="entry name" value="P-loop_NTPase"/>
</dbReference>
<keyword evidence="3" id="KW-1003">Cell membrane</keyword>
<dbReference type="PANTHER" id="PTHR22683:SF41">
    <property type="entry name" value="DNA TRANSLOCASE FTSK"/>
    <property type="match status" value="1"/>
</dbReference>
<evidence type="ECO:0000256" key="1">
    <source>
        <dbReference type="ARBA" id="ARBA00004651"/>
    </source>
</evidence>
<evidence type="ECO:0000256" key="9">
    <source>
        <dbReference type="ARBA" id="ARBA00022989"/>
    </source>
</evidence>
<dbReference type="OrthoDB" id="9807790at2"/>
<dbReference type="SUPFAM" id="SSF52540">
    <property type="entry name" value="P-loop containing nucleoside triphosphate hydrolases"/>
    <property type="match status" value="1"/>
</dbReference>
<dbReference type="InterPro" id="IPR002543">
    <property type="entry name" value="FtsK_dom"/>
</dbReference>
<keyword evidence="7" id="KW-0159">Chromosome partition</keyword>
<sequence length="882" mass="94500">MSAHESTIGVLATTEGGRRHEVLGILSGAATTLLALSLYTYDARGGENWIGPVGEWIANIAATAFGAAAWVVPFELSLLTIRLFQRRRSPVGLAHLASTLVIVLVGCAMVHLAMPGEEVLGGHLPGGMFGEVLGEVLRSLLGLVGAFVVGTAVILVTMVLRTSFSIVGAARTVFGGAAAGASAAREWTSSVWEAWQEAREIERREREEEAARNAPRIVVPGASQSEADEELEEEAIAEEDLAPVEPAPEPVVVEKKAKKSRAKKEKPATIDTTPAAKPAKAARVAAPVIEEEDEEEIVASAEEAYEEDEVEEPAPPPLPSKRPSKPAPAVAAKAEPVAKGPTIVAPRADVVKQEPARESDEIEQKGEYVMPPTSLLDSPPSQQIEIDAATLQNNAVRLVQKLEAYGVKGRVDEIHPGPVVTMYELEPESGTKVSKIAGLADDLAMALAAQKVRIVAPIPGKARVGFELPNKHRQTVFLRDILEDRRWEENAEKAALPTAFGKDIAGQPVYGDLAKMPHLLVAGATGAGKSVGLNVMLCSLLMKRTPEEVRMLMIDPKVVELAVFDGIPHMLLPVVTDMKKASLALRWAVDEMERRYQLFADAGARNITTYNERVEKVLRGELAPEKLAPKKAGKQKAIGADGEDVYLNPVDDEAADAVPMPTKLPYVVVVVDEFADLMMVAAKDVEAAIARLAQKARAAGIHVILATQRPSVDVITGMIKANFPARIAFKVSQREDSKTILGRIGAEHLLGQGDMLMIPPGASDLRRVHSAYVSEHEVQGLCDHLREQGKPVYDEKILAPRDEESGEVLGDDGPSHSDDPLYDRAVACVATAGYCSISHIQRQLGIGYNKAAKLVEKMEAEGVVGPATGKAGGRREVLINAL</sequence>
<dbReference type="RefSeq" id="WP_083458246.1">
    <property type="nucleotide sequence ID" value="NZ_CP011125.1"/>
</dbReference>
<dbReference type="Gene3D" id="1.10.10.10">
    <property type="entry name" value="Winged helix-like DNA-binding domain superfamily/Winged helix DNA-binding domain"/>
    <property type="match status" value="1"/>
</dbReference>
<comment type="similarity">
    <text evidence="2">Belongs to the FtsK/SpoIIIE/SftA family.</text>
</comment>
<keyword evidence="6 13" id="KW-0547">Nucleotide-binding</keyword>
<dbReference type="Pfam" id="PF13491">
    <property type="entry name" value="FtsK_4TM"/>
    <property type="match status" value="1"/>
</dbReference>
<dbReference type="Pfam" id="PF17854">
    <property type="entry name" value="FtsK_alpha"/>
    <property type="match status" value="1"/>
</dbReference>
<feature type="transmembrane region" description="Helical" evidence="15">
    <location>
        <begin position="22"/>
        <end position="41"/>
    </location>
</feature>
<gene>
    <name evidence="17" type="ORF">DB32_007505</name>
</gene>
<evidence type="ECO:0000259" key="16">
    <source>
        <dbReference type="PROSITE" id="PS50901"/>
    </source>
</evidence>
<feature type="compositionally biased region" description="Low complexity" evidence="14">
    <location>
        <begin position="327"/>
        <end position="341"/>
    </location>
</feature>
<feature type="compositionally biased region" description="Acidic residues" evidence="14">
    <location>
        <begin position="226"/>
        <end position="242"/>
    </location>
</feature>
<feature type="transmembrane region" description="Helical" evidence="15">
    <location>
        <begin position="93"/>
        <end position="116"/>
    </location>
</feature>
<dbReference type="InterPro" id="IPR025199">
    <property type="entry name" value="FtsK_4TM"/>
</dbReference>
<dbReference type="InterPro" id="IPR050206">
    <property type="entry name" value="FtsK/SpoIIIE/SftA"/>
</dbReference>
<keyword evidence="12" id="KW-0131">Cell cycle</keyword>
<dbReference type="SMART" id="SM00843">
    <property type="entry name" value="Ftsk_gamma"/>
    <property type="match status" value="1"/>
</dbReference>
<dbReference type="PROSITE" id="PS50901">
    <property type="entry name" value="FTSK"/>
    <property type="match status" value="1"/>
</dbReference>
<dbReference type="InterPro" id="IPR036390">
    <property type="entry name" value="WH_DNA-bd_sf"/>
</dbReference>
<dbReference type="GO" id="GO:0005886">
    <property type="term" value="C:plasma membrane"/>
    <property type="evidence" value="ECO:0007669"/>
    <property type="project" value="UniProtKB-SubCell"/>
</dbReference>
<dbReference type="GO" id="GO:0051301">
    <property type="term" value="P:cell division"/>
    <property type="evidence" value="ECO:0007669"/>
    <property type="project" value="UniProtKB-KW"/>
</dbReference>
<evidence type="ECO:0000256" key="5">
    <source>
        <dbReference type="ARBA" id="ARBA00022692"/>
    </source>
</evidence>
<evidence type="ECO:0000313" key="17">
    <source>
        <dbReference type="EMBL" id="AKF10356.1"/>
    </source>
</evidence>
<organism evidence="17 18">
    <name type="scientific">Sandaracinus amylolyticus</name>
    <dbReference type="NCBI Taxonomy" id="927083"/>
    <lineage>
        <taxon>Bacteria</taxon>
        <taxon>Pseudomonadati</taxon>
        <taxon>Myxococcota</taxon>
        <taxon>Polyangia</taxon>
        <taxon>Polyangiales</taxon>
        <taxon>Sandaracinaceae</taxon>
        <taxon>Sandaracinus</taxon>
    </lineage>
</organism>
<dbReference type="PANTHER" id="PTHR22683">
    <property type="entry name" value="SPORULATION PROTEIN RELATED"/>
    <property type="match status" value="1"/>
</dbReference>
<dbReference type="EMBL" id="CP011125">
    <property type="protein sequence ID" value="AKF10356.1"/>
    <property type="molecule type" value="Genomic_DNA"/>
</dbReference>
<dbReference type="SUPFAM" id="SSF46785">
    <property type="entry name" value="Winged helix' DNA-binding domain"/>
    <property type="match status" value="1"/>
</dbReference>
<feature type="compositionally biased region" description="Acidic residues" evidence="14">
    <location>
        <begin position="289"/>
        <end position="312"/>
    </location>
</feature>
<feature type="transmembrane region" description="Helical" evidence="15">
    <location>
        <begin position="56"/>
        <end position="81"/>
    </location>
</feature>
<evidence type="ECO:0000256" key="7">
    <source>
        <dbReference type="ARBA" id="ARBA00022829"/>
    </source>
</evidence>
<evidence type="ECO:0000256" key="12">
    <source>
        <dbReference type="ARBA" id="ARBA00023306"/>
    </source>
</evidence>
<evidence type="ECO:0000256" key="3">
    <source>
        <dbReference type="ARBA" id="ARBA00022475"/>
    </source>
</evidence>
<dbReference type="InterPro" id="IPR018541">
    <property type="entry name" value="Ftsk_gamma"/>
</dbReference>